<reference evidence="2" key="1">
    <citation type="submission" date="2016-11" db="EMBL/GenBank/DDBJ databases">
        <authorList>
            <person name="Varghese N."/>
            <person name="Submissions S."/>
        </authorList>
    </citation>
    <scope>NUCLEOTIDE SEQUENCE [LARGE SCALE GENOMIC DNA]</scope>
    <source>
        <strain evidence="2">DSM 9756</strain>
    </source>
</reference>
<name>A0A1M5DXF9_9BACT</name>
<accession>A0A1M5DXF9</accession>
<proteinExistence type="predicted"/>
<keyword evidence="2" id="KW-1185">Reference proteome</keyword>
<organism evidence="1 2">
    <name type="scientific">Desulfacinum infernum DSM 9756</name>
    <dbReference type="NCBI Taxonomy" id="1121391"/>
    <lineage>
        <taxon>Bacteria</taxon>
        <taxon>Pseudomonadati</taxon>
        <taxon>Thermodesulfobacteriota</taxon>
        <taxon>Syntrophobacteria</taxon>
        <taxon>Syntrophobacterales</taxon>
        <taxon>Syntrophobacteraceae</taxon>
        <taxon>Desulfacinum</taxon>
    </lineage>
</organism>
<sequence length="75" mass="8453">MTMRWQAIVCWRSEAEGGGGWHWRVFQRPGDPVAEGAASSQEEGLRIIREKLLALGVDPARVSIEIWDEGAWDKC</sequence>
<dbReference type="STRING" id="1121391.SAMN02745206_02529"/>
<dbReference type="Proteomes" id="UP000184076">
    <property type="component" value="Unassembled WGS sequence"/>
</dbReference>
<evidence type="ECO:0000313" key="1">
    <source>
        <dbReference type="EMBL" id="SHF71718.1"/>
    </source>
</evidence>
<protein>
    <submittedName>
        <fullName evidence="1">Uncharacterized protein</fullName>
    </submittedName>
</protein>
<dbReference type="AlphaFoldDB" id="A0A1M5DXF9"/>
<dbReference type="EMBL" id="FQVB01000025">
    <property type="protein sequence ID" value="SHF71718.1"/>
    <property type="molecule type" value="Genomic_DNA"/>
</dbReference>
<evidence type="ECO:0000313" key="2">
    <source>
        <dbReference type="Proteomes" id="UP000184076"/>
    </source>
</evidence>
<gene>
    <name evidence="1" type="ORF">SAMN02745206_02529</name>
</gene>